<evidence type="ECO:0000313" key="8">
    <source>
        <dbReference type="Proteomes" id="UP000694569"/>
    </source>
</evidence>
<dbReference type="AlphaFoldDB" id="A0A8C5Q5V1"/>
<feature type="transmembrane region" description="Helical" evidence="5">
    <location>
        <begin position="731"/>
        <end position="754"/>
    </location>
</feature>
<reference evidence="7" key="2">
    <citation type="submission" date="2025-09" db="UniProtKB">
        <authorList>
            <consortium name="Ensembl"/>
        </authorList>
    </citation>
    <scope>IDENTIFICATION</scope>
</reference>
<evidence type="ECO:0000256" key="2">
    <source>
        <dbReference type="ARBA" id="ARBA00022692"/>
    </source>
</evidence>
<dbReference type="InterPro" id="IPR012858">
    <property type="entry name" value="DC_STAMP-like"/>
</dbReference>
<reference evidence="7" key="1">
    <citation type="submission" date="2025-08" db="UniProtKB">
        <authorList>
            <consortium name="Ensembl"/>
        </authorList>
    </citation>
    <scope>IDENTIFICATION</scope>
</reference>
<feature type="transmembrane region" description="Helical" evidence="5">
    <location>
        <begin position="760"/>
        <end position="785"/>
    </location>
</feature>
<feature type="domain" description="Dendritic cell-specific transmembrane protein-like" evidence="6">
    <location>
        <begin position="411"/>
        <end position="601"/>
    </location>
</feature>
<sequence length="839" mass="96362">MEGSSILDMGARAEEDVVKKIKAWTKRRRKRPHSTLQKVLSSLLPSFLTRFVFSDIREFKVTKILLGTGAGGFIGVGFYFLLLHPLSIEDTTKIKLMYGLTGSFAFGWGFTPHFRCSTILAAINVLGKEGHAYLMIQVAASIYNGPIKNLEYNIGKIGESMSCTVELQINHTKKLWKVLITPLKTIVKDLVAVGKKLKNDSDVIKSDYKETKSEVESTEGYDKQLEKQMEEEEKAKKKNLTSQKIFSIKSMLRCEYVIQKGIDACRDWFDKKHDACMKVIFLPVLNSLLCLPLKFKAVCNIMYVVNTWCKNKLPIDDNFGVSYDTLSGTMNNMENGFDVKVSIVKDQYDVFVGMNISQQTVTQQIKDHLEDKTEKLKKVSMVFRVLLGCTFVFIFFSGYRYCIQYTSNIRFENYYVTTYFKQIDARRRKKKKSYLLPLRKGEYADFVFPFSPTIQGPETRSTIMEFLQCVPIIVFLVFSLVTDWILYHLFAIMSKHSYISYVFSSHHKFNVVVGGNSFLSNLLRRTIGAFNTSSGTVETSNNTECLPNMLRMTTSDYFWTCSPVVTLLVLCIVQVFVYRLRRVVAAYYFPKREKRRVLFLYNEYLRKRSAYFYIKRKQIMRKAKTKRLKHASDMGTRQGPWEWMCNCCSDVCNCCKPLCCCNCFCKCCRKICPTERLCACCPEICPCNCAAGLCAQNPDWLQPDEVSAEDYIDQKPREVKARVTWDGPVNLMLRSCGGFATGAILTILYAAIVLFVKNYNLWYCIATSLAFGCFLCLGMAFSVTIRMNVLLMLPQLFSGKSHERQRVTEHDSRHRGFYRDFSALSRSAPFSERNSPTLR</sequence>
<dbReference type="OrthoDB" id="5985669at2759"/>
<feature type="transmembrane region" description="Helical" evidence="5">
    <location>
        <begin position="65"/>
        <end position="84"/>
    </location>
</feature>
<feature type="transmembrane region" description="Helical" evidence="5">
    <location>
        <begin position="469"/>
        <end position="490"/>
    </location>
</feature>
<evidence type="ECO:0000313" key="7">
    <source>
        <dbReference type="Ensembl" id="ENSLLEP00000032182.1"/>
    </source>
</evidence>
<dbReference type="Proteomes" id="UP000694569">
    <property type="component" value="Unplaced"/>
</dbReference>
<keyword evidence="3 5" id="KW-1133">Transmembrane helix</keyword>
<organism evidence="7 8">
    <name type="scientific">Leptobrachium leishanense</name>
    <name type="common">Leishan spiny toad</name>
    <dbReference type="NCBI Taxonomy" id="445787"/>
    <lineage>
        <taxon>Eukaryota</taxon>
        <taxon>Metazoa</taxon>
        <taxon>Chordata</taxon>
        <taxon>Craniata</taxon>
        <taxon>Vertebrata</taxon>
        <taxon>Euteleostomi</taxon>
        <taxon>Amphibia</taxon>
        <taxon>Batrachia</taxon>
        <taxon>Anura</taxon>
        <taxon>Pelobatoidea</taxon>
        <taxon>Megophryidae</taxon>
        <taxon>Leptobrachium</taxon>
    </lineage>
</organism>
<evidence type="ECO:0000256" key="1">
    <source>
        <dbReference type="ARBA" id="ARBA00004141"/>
    </source>
</evidence>
<keyword evidence="4 5" id="KW-0472">Membrane</keyword>
<dbReference type="PANTHER" id="PTHR21041">
    <property type="entry name" value="DENDRITIC CELL-SPECIFIC TRANSMEMBRANE PROTEIN"/>
    <property type="match status" value="1"/>
</dbReference>
<evidence type="ECO:0000259" key="6">
    <source>
        <dbReference type="Pfam" id="PF07782"/>
    </source>
</evidence>
<dbReference type="GO" id="GO:0016020">
    <property type="term" value="C:membrane"/>
    <property type="evidence" value="ECO:0007669"/>
    <property type="project" value="UniProtKB-SubCell"/>
</dbReference>
<protein>
    <recommendedName>
        <fullName evidence="6">Dendritic cell-specific transmembrane protein-like domain-containing protein</fullName>
    </recommendedName>
</protein>
<feature type="transmembrane region" description="Helical" evidence="5">
    <location>
        <begin position="381"/>
        <end position="402"/>
    </location>
</feature>
<evidence type="ECO:0000256" key="5">
    <source>
        <dbReference type="SAM" id="Phobius"/>
    </source>
</evidence>
<keyword evidence="8" id="KW-1185">Reference proteome</keyword>
<keyword evidence="2 5" id="KW-0812">Transmembrane</keyword>
<dbReference type="Pfam" id="PF07782">
    <property type="entry name" value="DC_STAMP"/>
    <property type="match status" value="1"/>
</dbReference>
<dbReference type="InterPro" id="IPR051856">
    <property type="entry name" value="CSR-E3_Ligase_Protein"/>
</dbReference>
<evidence type="ECO:0000256" key="4">
    <source>
        <dbReference type="ARBA" id="ARBA00023136"/>
    </source>
</evidence>
<proteinExistence type="predicted"/>
<evidence type="ECO:0000256" key="3">
    <source>
        <dbReference type="ARBA" id="ARBA00022989"/>
    </source>
</evidence>
<dbReference type="GeneTree" id="ENSGT00940000153269"/>
<comment type="subcellular location">
    <subcellularLocation>
        <location evidence="1">Membrane</location>
        <topology evidence="1">Multi-pass membrane protein</topology>
    </subcellularLocation>
</comment>
<dbReference type="PANTHER" id="PTHR21041:SF17">
    <property type="entry name" value="E3 UBIQUITIN-PROTEIN LIGASE DCST1"/>
    <property type="match status" value="1"/>
</dbReference>
<feature type="transmembrane region" description="Helical" evidence="5">
    <location>
        <begin position="557"/>
        <end position="578"/>
    </location>
</feature>
<dbReference type="Ensembl" id="ENSLLET00000033424.1">
    <property type="protein sequence ID" value="ENSLLEP00000032182.1"/>
    <property type="gene ID" value="ENSLLEG00000020417.1"/>
</dbReference>
<name>A0A8C5Q5V1_9ANUR</name>
<accession>A0A8C5Q5V1</accession>